<dbReference type="EMBL" id="HBHX01000897">
    <property type="protein sequence ID" value="CAE0096844.1"/>
    <property type="molecule type" value="Transcribed_RNA"/>
</dbReference>
<feature type="coiled-coil region" evidence="1">
    <location>
        <begin position="141"/>
        <end position="182"/>
    </location>
</feature>
<sequence>MYIDGAADACRVPNSQAATASLQALTSKLVKSRHSMHATNLQCEATRTECEKARREVEANDTEIAALEEQERKLKLLYVESKLAYEKVHALKHQQQGDLRQARVQKVATNKTLESLGGALRARQGEWTKAREQHSSREAHAAALAAKLEAVEKDKESHRRRAVQHREEVLRYTEMHEALKRELEVINASAESV</sequence>
<name>A0A7S3ERC0_9EUKA</name>
<reference evidence="2" key="1">
    <citation type="submission" date="2021-01" db="EMBL/GenBank/DDBJ databases">
        <authorList>
            <person name="Corre E."/>
            <person name="Pelletier E."/>
            <person name="Niang G."/>
            <person name="Scheremetjew M."/>
            <person name="Finn R."/>
            <person name="Kale V."/>
            <person name="Holt S."/>
            <person name="Cochrane G."/>
            <person name="Meng A."/>
            <person name="Brown T."/>
            <person name="Cohen L."/>
        </authorList>
    </citation>
    <scope>NUCLEOTIDE SEQUENCE</scope>
    <source>
        <strain evidence="2">CCMP281</strain>
    </source>
</reference>
<gene>
    <name evidence="2" type="ORF">HERI1096_LOCUS534</name>
</gene>
<accession>A0A7S3ERC0</accession>
<dbReference type="AlphaFoldDB" id="A0A7S3ERC0"/>
<proteinExistence type="predicted"/>
<organism evidence="2">
    <name type="scientific">Haptolina ericina</name>
    <dbReference type="NCBI Taxonomy" id="156174"/>
    <lineage>
        <taxon>Eukaryota</taxon>
        <taxon>Haptista</taxon>
        <taxon>Haptophyta</taxon>
        <taxon>Prymnesiophyceae</taxon>
        <taxon>Prymnesiales</taxon>
        <taxon>Prymnesiaceae</taxon>
        <taxon>Haptolina</taxon>
    </lineage>
</organism>
<keyword evidence="1" id="KW-0175">Coiled coil</keyword>
<feature type="coiled-coil region" evidence="1">
    <location>
        <begin position="36"/>
        <end position="70"/>
    </location>
</feature>
<evidence type="ECO:0000256" key="1">
    <source>
        <dbReference type="SAM" id="Coils"/>
    </source>
</evidence>
<evidence type="ECO:0000313" key="2">
    <source>
        <dbReference type="EMBL" id="CAE0096844.1"/>
    </source>
</evidence>
<protein>
    <submittedName>
        <fullName evidence="2">Uncharacterized protein</fullName>
    </submittedName>
</protein>